<evidence type="ECO:0000313" key="1">
    <source>
        <dbReference type="EMBL" id="MPN29427.1"/>
    </source>
</evidence>
<sequence length="55" mass="6236">MHVIRRANRNGVNIVTMQDIPIIRDRLTAAVLIHSFFRPLRPNIAKINDFGAGIL</sequence>
<name>A0A645GRA0_9ZZZZ</name>
<accession>A0A645GRA0</accession>
<dbReference type="AlphaFoldDB" id="A0A645GRA0"/>
<proteinExistence type="predicted"/>
<organism evidence="1">
    <name type="scientific">bioreactor metagenome</name>
    <dbReference type="NCBI Taxonomy" id="1076179"/>
    <lineage>
        <taxon>unclassified sequences</taxon>
        <taxon>metagenomes</taxon>
        <taxon>ecological metagenomes</taxon>
    </lineage>
</organism>
<reference evidence="1" key="1">
    <citation type="submission" date="2019-08" db="EMBL/GenBank/DDBJ databases">
        <authorList>
            <person name="Kucharzyk K."/>
            <person name="Murdoch R.W."/>
            <person name="Higgins S."/>
            <person name="Loffler F."/>
        </authorList>
    </citation>
    <scope>NUCLEOTIDE SEQUENCE</scope>
</reference>
<gene>
    <name evidence="1" type="ORF">SDC9_176880</name>
</gene>
<comment type="caution">
    <text evidence="1">The sequence shown here is derived from an EMBL/GenBank/DDBJ whole genome shotgun (WGS) entry which is preliminary data.</text>
</comment>
<dbReference type="EMBL" id="VSSQ01080124">
    <property type="protein sequence ID" value="MPN29427.1"/>
    <property type="molecule type" value="Genomic_DNA"/>
</dbReference>
<protein>
    <submittedName>
        <fullName evidence="1">Uncharacterized protein</fullName>
    </submittedName>
</protein>